<dbReference type="InterPro" id="IPR012363">
    <property type="entry name" value="PduX"/>
</dbReference>
<dbReference type="RefSeq" id="WP_087677980.1">
    <property type="nucleotide sequence ID" value="NZ_FUWV01000002.1"/>
</dbReference>
<evidence type="ECO:0000313" key="7">
    <source>
        <dbReference type="EMBL" id="SJZ42133.1"/>
    </source>
</evidence>
<evidence type="ECO:0000313" key="8">
    <source>
        <dbReference type="Proteomes" id="UP000196365"/>
    </source>
</evidence>
<evidence type="ECO:0000259" key="5">
    <source>
        <dbReference type="Pfam" id="PF00288"/>
    </source>
</evidence>
<keyword evidence="8" id="KW-1185">Reference proteome</keyword>
<dbReference type="AlphaFoldDB" id="A0A1T4KIG3"/>
<dbReference type="Pfam" id="PF00288">
    <property type="entry name" value="GHMP_kinases_N"/>
    <property type="match status" value="1"/>
</dbReference>
<evidence type="ECO:0000256" key="4">
    <source>
        <dbReference type="ARBA" id="ARBA00022840"/>
    </source>
</evidence>
<dbReference type="GO" id="GO:0016301">
    <property type="term" value="F:kinase activity"/>
    <property type="evidence" value="ECO:0007669"/>
    <property type="project" value="UniProtKB-KW"/>
</dbReference>
<dbReference type="Gene3D" id="3.30.230.10">
    <property type="match status" value="1"/>
</dbReference>
<organism evidence="7 8">
    <name type="scientific">Garciella nitratireducens DSM 15102</name>
    <dbReference type="NCBI Taxonomy" id="1121911"/>
    <lineage>
        <taxon>Bacteria</taxon>
        <taxon>Bacillati</taxon>
        <taxon>Bacillota</taxon>
        <taxon>Clostridia</taxon>
        <taxon>Eubacteriales</taxon>
        <taxon>Eubacteriaceae</taxon>
        <taxon>Garciella</taxon>
    </lineage>
</organism>
<dbReference type="PANTHER" id="PTHR43527">
    <property type="entry name" value="4-DIPHOSPHOCYTIDYL-2-C-METHYL-D-ERYTHRITOL KINASE, CHLOROPLASTIC"/>
    <property type="match status" value="1"/>
</dbReference>
<proteinExistence type="predicted"/>
<dbReference type="PANTHER" id="PTHR43527:SF1">
    <property type="entry name" value="L-THREONINE KINASE"/>
    <property type="match status" value="1"/>
</dbReference>
<dbReference type="InterPro" id="IPR013750">
    <property type="entry name" value="GHMP_kinase_C_dom"/>
</dbReference>
<gene>
    <name evidence="7" type="ORF">SAMN02745973_00539</name>
</gene>
<evidence type="ECO:0000259" key="6">
    <source>
        <dbReference type="Pfam" id="PF08544"/>
    </source>
</evidence>
<evidence type="ECO:0000256" key="2">
    <source>
        <dbReference type="ARBA" id="ARBA00022741"/>
    </source>
</evidence>
<dbReference type="InterPro" id="IPR014721">
    <property type="entry name" value="Ribsml_uS5_D2-typ_fold_subgr"/>
</dbReference>
<keyword evidence="4" id="KW-0067">ATP-binding</keyword>
<dbReference type="OrthoDB" id="4548147at2"/>
<keyword evidence="1" id="KW-0808">Transferase</keyword>
<dbReference type="GO" id="GO:0005524">
    <property type="term" value="F:ATP binding"/>
    <property type="evidence" value="ECO:0007669"/>
    <property type="project" value="UniProtKB-KW"/>
</dbReference>
<protein>
    <submittedName>
        <fullName evidence="7">Threonine kinase</fullName>
    </submittedName>
</protein>
<sequence>MIKKKIITRCPGSCGELIQGIILGGEKLISYPIDCYSYVKIEEGFQNNRNQYPKAYQALEKAIDYFGENPKWSQKLRIEIESELPKAKGMASSTADLGATLLAIAIYLRREVTPEEMTKICLEIEPTDSILFPDLTLLDHHKGQYRRRYQKQINCKVLVLEGKQMIDTLEFHKINRESILQKNIPQIHQAMQKIEMGIEKENLKDVGQGVILSAFANQKILKKPGLEMIVEKALNLGAYGVNVAHSGSIVGIIFHDQFFDKENFLEKIKKENFYKEYNSIKEYQTVQGGPDIWEG</sequence>
<reference evidence="7 8" key="1">
    <citation type="submission" date="2017-02" db="EMBL/GenBank/DDBJ databases">
        <authorList>
            <person name="Peterson S.W."/>
        </authorList>
    </citation>
    <scope>NUCLEOTIDE SEQUENCE [LARGE SCALE GENOMIC DNA]</scope>
    <source>
        <strain evidence="7 8">DSM 15102</strain>
    </source>
</reference>
<dbReference type="InterPro" id="IPR006204">
    <property type="entry name" value="GHMP_kinase_N_dom"/>
</dbReference>
<keyword evidence="3 7" id="KW-0418">Kinase</keyword>
<dbReference type="EMBL" id="FUWV01000002">
    <property type="protein sequence ID" value="SJZ42133.1"/>
    <property type="molecule type" value="Genomic_DNA"/>
</dbReference>
<dbReference type="InterPro" id="IPR020568">
    <property type="entry name" value="Ribosomal_Su5_D2-typ_SF"/>
</dbReference>
<feature type="domain" description="GHMP kinase N-terminal" evidence="5">
    <location>
        <begin position="57"/>
        <end position="125"/>
    </location>
</feature>
<accession>A0A1T4KIG3</accession>
<evidence type="ECO:0000256" key="1">
    <source>
        <dbReference type="ARBA" id="ARBA00022679"/>
    </source>
</evidence>
<feature type="domain" description="GHMP kinase C-terminal" evidence="6">
    <location>
        <begin position="199"/>
        <end position="268"/>
    </location>
</feature>
<keyword evidence="2" id="KW-0547">Nucleotide-binding</keyword>
<dbReference type="SUPFAM" id="SSF54211">
    <property type="entry name" value="Ribosomal protein S5 domain 2-like"/>
    <property type="match status" value="1"/>
</dbReference>
<dbReference type="Pfam" id="PF08544">
    <property type="entry name" value="GHMP_kinases_C"/>
    <property type="match status" value="1"/>
</dbReference>
<evidence type="ECO:0000256" key="3">
    <source>
        <dbReference type="ARBA" id="ARBA00022777"/>
    </source>
</evidence>
<dbReference type="Proteomes" id="UP000196365">
    <property type="component" value="Unassembled WGS sequence"/>
</dbReference>
<name>A0A1T4KIG3_9FIRM</name>
<dbReference type="PIRSF" id="PIRSF033887">
    <property type="entry name" value="PduX"/>
    <property type="match status" value="1"/>
</dbReference>